<evidence type="ECO:0000256" key="6">
    <source>
        <dbReference type="ARBA" id="ARBA00022932"/>
    </source>
</evidence>
<dbReference type="GO" id="GO:0006261">
    <property type="term" value="P:DNA-templated DNA replication"/>
    <property type="evidence" value="ECO:0007669"/>
    <property type="project" value="TreeGrafter"/>
</dbReference>
<reference evidence="11 12" key="1">
    <citation type="submission" date="2016-11" db="EMBL/GenBank/DDBJ databases">
        <authorList>
            <person name="Jaros S."/>
            <person name="Januszkiewicz K."/>
            <person name="Wedrychowicz H."/>
        </authorList>
    </citation>
    <scope>NUCLEOTIDE SEQUENCE [LARGE SCALE GENOMIC DNA]</scope>
    <source>
        <strain evidence="11 12">DSM 15970</strain>
    </source>
</reference>
<dbReference type="SUPFAM" id="SSF48019">
    <property type="entry name" value="post-AAA+ oligomerization domain-like"/>
    <property type="match status" value="1"/>
</dbReference>
<dbReference type="Gene3D" id="1.20.272.10">
    <property type="match status" value="1"/>
</dbReference>
<dbReference type="GO" id="GO:0009360">
    <property type="term" value="C:DNA polymerase III complex"/>
    <property type="evidence" value="ECO:0007669"/>
    <property type="project" value="InterPro"/>
</dbReference>
<evidence type="ECO:0000256" key="7">
    <source>
        <dbReference type="ARBA" id="ARBA00034754"/>
    </source>
</evidence>
<evidence type="ECO:0000259" key="10">
    <source>
        <dbReference type="Pfam" id="PF21694"/>
    </source>
</evidence>
<protein>
    <recommendedName>
        <fullName evidence="2">DNA polymerase III subunit delta</fullName>
        <ecNumber evidence="1">2.7.7.7</ecNumber>
    </recommendedName>
</protein>
<dbReference type="Pfam" id="PF21694">
    <property type="entry name" value="DNA_pol3_delta_C"/>
    <property type="match status" value="1"/>
</dbReference>
<dbReference type="EC" id="2.7.7.7" evidence="1"/>
<dbReference type="InterPro" id="IPR008921">
    <property type="entry name" value="DNA_pol3_clamp-load_cplx_C"/>
</dbReference>
<dbReference type="InterPro" id="IPR027417">
    <property type="entry name" value="P-loop_NTPase"/>
</dbReference>
<dbReference type="NCBIfam" id="TIGR01128">
    <property type="entry name" value="holA"/>
    <property type="match status" value="1"/>
</dbReference>
<feature type="domain" description="DNA polymerase III delta subunit-like C-terminal" evidence="10">
    <location>
        <begin position="205"/>
        <end position="322"/>
    </location>
</feature>
<evidence type="ECO:0000256" key="1">
    <source>
        <dbReference type="ARBA" id="ARBA00012417"/>
    </source>
</evidence>
<dbReference type="EMBL" id="FQYT01000011">
    <property type="protein sequence ID" value="SHJ05815.1"/>
    <property type="molecule type" value="Genomic_DNA"/>
</dbReference>
<comment type="similarity">
    <text evidence="7">Belongs to the DNA polymerase HolA subunit family.</text>
</comment>
<dbReference type="Pfam" id="PF06144">
    <property type="entry name" value="DNA_pol3_delta"/>
    <property type="match status" value="1"/>
</dbReference>
<evidence type="ECO:0000256" key="8">
    <source>
        <dbReference type="ARBA" id="ARBA00049244"/>
    </source>
</evidence>
<dbReference type="Gene3D" id="3.40.50.300">
    <property type="entry name" value="P-loop containing nucleotide triphosphate hydrolases"/>
    <property type="match status" value="1"/>
</dbReference>
<dbReference type="InterPro" id="IPR005790">
    <property type="entry name" value="DNA_polIII_delta"/>
</dbReference>
<dbReference type="InterPro" id="IPR010372">
    <property type="entry name" value="DNA_pol3_delta_N"/>
</dbReference>
<evidence type="ECO:0000256" key="3">
    <source>
        <dbReference type="ARBA" id="ARBA00022679"/>
    </source>
</evidence>
<evidence type="ECO:0000256" key="2">
    <source>
        <dbReference type="ARBA" id="ARBA00017703"/>
    </source>
</evidence>
<accession>A0A1M6G777</accession>
<keyword evidence="5" id="KW-0235">DNA replication</keyword>
<comment type="catalytic activity">
    <reaction evidence="8">
        <text>DNA(n) + a 2'-deoxyribonucleoside 5'-triphosphate = DNA(n+1) + diphosphate</text>
        <dbReference type="Rhea" id="RHEA:22508"/>
        <dbReference type="Rhea" id="RHEA-COMP:17339"/>
        <dbReference type="Rhea" id="RHEA-COMP:17340"/>
        <dbReference type="ChEBI" id="CHEBI:33019"/>
        <dbReference type="ChEBI" id="CHEBI:61560"/>
        <dbReference type="ChEBI" id="CHEBI:173112"/>
        <dbReference type="EC" id="2.7.7.7"/>
    </reaction>
</comment>
<dbReference type="STRING" id="1122934.SAMN02745691_01276"/>
<proteinExistence type="inferred from homology"/>
<organism evidence="11 12">
    <name type="scientific">Parasporobacterium paucivorans DSM 15970</name>
    <dbReference type="NCBI Taxonomy" id="1122934"/>
    <lineage>
        <taxon>Bacteria</taxon>
        <taxon>Bacillati</taxon>
        <taxon>Bacillota</taxon>
        <taxon>Clostridia</taxon>
        <taxon>Lachnospirales</taxon>
        <taxon>Lachnospiraceae</taxon>
        <taxon>Parasporobacterium</taxon>
    </lineage>
</organism>
<dbReference type="GO" id="GO:0003887">
    <property type="term" value="F:DNA-directed DNA polymerase activity"/>
    <property type="evidence" value="ECO:0007669"/>
    <property type="project" value="UniProtKB-KW"/>
</dbReference>
<dbReference type="AlphaFoldDB" id="A0A1M6G777"/>
<keyword evidence="12" id="KW-1185">Reference proteome</keyword>
<name>A0A1M6G777_9FIRM</name>
<keyword evidence="6" id="KW-0239">DNA-directed DNA polymerase</keyword>
<evidence type="ECO:0000256" key="5">
    <source>
        <dbReference type="ARBA" id="ARBA00022705"/>
    </source>
</evidence>
<gene>
    <name evidence="11" type="ORF">SAMN02745691_01276</name>
</gene>
<sequence>MKILNQHIKNKEFANMYLLYGPEDYLKKKYRDKLTDAIIGSKDTMNYSRFAGEKMNLREIIDIAQTLPFFSERRLIVLENSGLFKKPDEEMLRFLDTLPETTCFIFVEEEADKRGRMYKKIKDKGYPCEMGIQTEKALSEWALGIISGENKKITYDTMQLFLSYTGSSMENISRELEKLLCYTLHKDIIAQEDVRSICTAEITGKIFEMVDAMGRKDKKKLFAHYQDLMAVKEPPLKILFMMERQFNILLQVKDLLRKGHGKSLIAEKMKLPPFIAAKTMSQADNFAYENLQKALEELLGAEELIKTGRTSDRIAIEMFFSEYC</sequence>
<evidence type="ECO:0000313" key="12">
    <source>
        <dbReference type="Proteomes" id="UP000184342"/>
    </source>
</evidence>
<dbReference type="SUPFAM" id="SSF52540">
    <property type="entry name" value="P-loop containing nucleoside triphosphate hydrolases"/>
    <property type="match status" value="1"/>
</dbReference>
<dbReference type="Gene3D" id="1.10.8.60">
    <property type="match status" value="1"/>
</dbReference>
<evidence type="ECO:0000256" key="4">
    <source>
        <dbReference type="ARBA" id="ARBA00022695"/>
    </source>
</evidence>
<dbReference type="GO" id="GO:0003677">
    <property type="term" value="F:DNA binding"/>
    <property type="evidence" value="ECO:0007669"/>
    <property type="project" value="InterPro"/>
</dbReference>
<keyword evidence="3" id="KW-0808">Transferase</keyword>
<keyword evidence="4" id="KW-0548">Nucleotidyltransferase</keyword>
<dbReference type="Proteomes" id="UP000184342">
    <property type="component" value="Unassembled WGS sequence"/>
</dbReference>
<dbReference type="PANTHER" id="PTHR34388:SF1">
    <property type="entry name" value="DNA POLYMERASE III SUBUNIT DELTA"/>
    <property type="match status" value="1"/>
</dbReference>
<evidence type="ECO:0000259" key="9">
    <source>
        <dbReference type="Pfam" id="PF06144"/>
    </source>
</evidence>
<dbReference type="PANTHER" id="PTHR34388">
    <property type="entry name" value="DNA POLYMERASE III SUBUNIT DELTA"/>
    <property type="match status" value="1"/>
</dbReference>
<dbReference type="InterPro" id="IPR048466">
    <property type="entry name" value="DNA_pol3_delta-like_C"/>
</dbReference>
<feature type="domain" description="DNA polymerase III delta N-terminal" evidence="9">
    <location>
        <begin position="17"/>
        <end position="124"/>
    </location>
</feature>
<dbReference type="RefSeq" id="WP_073993523.1">
    <property type="nucleotide sequence ID" value="NZ_FQYT01000011.1"/>
</dbReference>
<evidence type="ECO:0000313" key="11">
    <source>
        <dbReference type="EMBL" id="SHJ05815.1"/>
    </source>
</evidence>
<dbReference type="OrthoDB" id="9775929at2"/>